<feature type="compositionally biased region" description="Low complexity" evidence="1">
    <location>
        <begin position="53"/>
        <end position="76"/>
    </location>
</feature>
<dbReference type="Proteomes" id="UP001495147">
    <property type="component" value="Unassembled WGS sequence"/>
</dbReference>
<accession>A0ABV0FY17</accession>
<feature type="region of interest" description="Disordered" evidence="1">
    <location>
        <begin position="53"/>
        <end position="89"/>
    </location>
</feature>
<dbReference type="RefSeq" id="WP_347702781.1">
    <property type="nucleotide sequence ID" value="NZ_JBDPZD010000001.1"/>
</dbReference>
<organism evidence="2 3">
    <name type="scientific">Roseateles paludis</name>
    <dbReference type="NCBI Taxonomy" id="3145238"/>
    <lineage>
        <taxon>Bacteria</taxon>
        <taxon>Pseudomonadati</taxon>
        <taxon>Pseudomonadota</taxon>
        <taxon>Betaproteobacteria</taxon>
        <taxon>Burkholderiales</taxon>
        <taxon>Sphaerotilaceae</taxon>
        <taxon>Roseateles</taxon>
    </lineage>
</organism>
<proteinExistence type="predicted"/>
<dbReference type="EMBL" id="JBDPZD010000001">
    <property type="protein sequence ID" value="MEO3689942.1"/>
    <property type="molecule type" value="Genomic_DNA"/>
</dbReference>
<evidence type="ECO:0000313" key="2">
    <source>
        <dbReference type="EMBL" id="MEO3689942.1"/>
    </source>
</evidence>
<protein>
    <recommendedName>
        <fullName evidence="4">DUF3108 domain-containing protein</fullName>
    </recommendedName>
</protein>
<reference evidence="2 3" key="1">
    <citation type="submission" date="2024-05" db="EMBL/GenBank/DDBJ databases">
        <title>Roseateles sp. DJS-2-20 16S ribosomal RNA gene Genome sequencing and assembly.</title>
        <authorList>
            <person name="Woo H."/>
        </authorList>
    </citation>
    <scope>NUCLEOTIDE SEQUENCE [LARGE SCALE GENOMIC DNA]</scope>
    <source>
        <strain evidence="2 3">DJS-2-20</strain>
    </source>
</reference>
<name>A0ABV0FY17_9BURK</name>
<comment type="caution">
    <text evidence="2">The sequence shown here is derived from an EMBL/GenBank/DDBJ whole genome shotgun (WGS) entry which is preliminary data.</text>
</comment>
<evidence type="ECO:0008006" key="4">
    <source>
        <dbReference type="Google" id="ProtNLM"/>
    </source>
</evidence>
<keyword evidence="3" id="KW-1185">Reference proteome</keyword>
<feature type="compositionally biased region" description="Pro residues" evidence="1">
    <location>
        <begin position="77"/>
        <end position="89"/>
    </location>
</feature>
<sequence length="293" mass="32232">MRLHKLRPALLALGLSAGLHAWWFRAPELPAQPIAAAAPALSVRMQAPPAAQPAVAARPAAPSRAQAQRLPSALAPDPTPAADPGPPAPLLRLAEASEWRYRLRQSGQDGEASLSWQPQADGRYTLRLTRRIGERTLPAWQSLGRMSPAGLVPERFSLQMRGGDRQATNFDRDAGRLSFSARPGSLDLPDGAQDRLSWWLQLAALLDAGPTPLPGARWRVWVAGLRGELREWVFELVEEDSAIPGLWHLRRQPLGPEDPGLEAWFDPARGHGPVRLRQGDPERRGFEIWLESP</sequence>
<gene>
    <name evidence="2" type="ORF">ABDJ85_00575</name>
</gene>
<evidence type="ECO:0000313" key="3">
    <source>
        <dbReference type="Proteomes" id="UP001495147"/>
    </source>
</evidence>
<evidence type="ECO:0000256" key="1">
    <source>
        <dbReference type="SAM" id="MobiDB-lite"/>
    </source>
</evidence>